<feature type="region of interest" description="Disordered" evidence="9">
    <location>
        <begin position="169"/>
        <end position="197"/>
    </location>
</feature>
<evidence type="ECO:0000256" key="4">
    <source>
        <dbReference type="ARBA" id="ARBA00022857"/>
    </source>
</evidence>
<dbReference type="GO" id="GO:0016491">
    <property type="term" value="F:oxidoreductase activity"/>
    <property type="evidence" value="ECO:0007669"/>
    <property type="project" value="UniProtKB-UniRule"/>
</dbReference>
<protein>
    <recommendedName>
        <fullName evidence="7">Putative NAD(P)H nitroreductase</fullName>
        <ecNumber evidence="7">1.-.-.-</ecNumber>
    </recommendedName>
</protein>
<keyword evidence="6 7" id="KW-0520">NAD</keyword>
<dbReference type="Proteomes" id="UP000244081">
    <property type="component" value="Unassembled WGS sequence"/>
</dbReference>
<evidence type="ECO:0000256" key="1">
    <source>
        <dbReference type="ARBA" id="ARBA00007118"/>
    </source>
</evidence>
<feature type="binding site" evidence="8">
    <location>
        <position position="42"/>
    </location>
    <ligand>
        <name>FMN</name>
        <dbReference type="ChEBI" id="CHEBI:58210"/>
        <note>ligand shared between dimeric partners</note>
    </ligand>
</feature>
<feature type="domain" description="Nitroreductase" evidence="10">
    <location>
        <begin position="21"/>
        <end position="166"/>
    </location>
</feature>
<dbReference type="Pfam" id="PF00881">
    <property type="entry name" value="Nitroreductase"/>
    <property type="match status" value="1"/>
</dbReference>
<dbReference type="SUPFAM" id="SSF55469">
    <property type="entry name" value="FMN-dependent nitroreductase-like"/>
    <property type="match status" value="1"/>
</dbReference>
<keyword evidence="3 7" id="KW-0288">FMN</keyword>
<evidence type="ECO:0000256" key="5">
    <source>
        <dbReference type="ARBA" id="ARBA00023002"/>
    </source>
</evidence>
<comment type="similarity">
    <text evidence="1 7">Belongs to the nitroreductase family.</text>
</comment>
<keyword evidence="2 7" id="KW-0285">Flavoprotein</keyword>
<dbReference type="EC" id="1.-.-.-" evidence="7"/>
<evidence type="ECO:0000256" key="6">
    <source>
        <dbReference type="ARBA" id="ARBA00023027"/>
    </source>
</evidence>
<dbReference type="PANTHER" id="PTHR43821:SF1">
    <property type="entry name" value="NAD(P)H NITROREDUCTASE YDJA-RELATED"/>
    <property type="match status" value="1"/>
</dbReference>
<dbReference type="AlphaFoldDB" id="A0A2T5VD13"/>
<dbReference type="PIRSF" id="PIRSF000232">
    <property type="entry name" value="YdjA"/>
    <property type="match status" value="1"/>
</dbReference>
<keyword evidence="12" id="KW-1185">Reference proteome</keyword>
<evidence type="ECO:0000259" key="10">
    <source>
        <dbReference type="Pfam" id="PF00881"/>
    </source>
</evidence>
<keyword evidence="4 7" id="KW-0521">NADP</keyword>
<accession>A0A2T5VD13</accession>
<keyword evidence="5 7" id="KW-0560">Oxidoreductase</keyword>
<dbReference type="InterPro" id="IPR026021">
    <property type="entry name" value="YdjA-like"/>
</dbReference>
<sequence>MPEALSLLTTRRTIPAIALGAPGPDEEQIRTLLSIAVRVPDHGKLKPWRFVLFEGDAREAAGEKLLALKLAEAGDLDEARQNQERTRFTRAPLVIAVVSTAAPHFKIPEWEQQMSAAAACMNLVLGAHAMGFAAQWLTEWYAYDDKAKALFAIEENERVVGFVHIGTPQEEPVDRPRPDVETVMTRWSPEGAEGTDT</sequence>
<dbReference type="PANTHER" id="PTHR43821">
    <property type="entry name" value="NAD(P)H NITROREDUCTASE YDJA-RELATED"/>
    <property type="match status" value="1"/>
</dbReference>
<feature type="binding site" description="in other chain" evidence="8">
    <location>
        <begin position="11"/>
        <end position="13"/>
    </location>
    <ligand>
        <name>FMN</name>
        <dbReference type="ChEBI" id="CHEBI:58210"/>
        <note>ligand shared between dimeric partners</note>
    </ligand>
</feature>
<reference evidence="11 12" key="1">
    <citation type="submission" date="2018-04" db="EMBL/GenBank/DDBJ databases">
        <title>Genomic Encyclopedia of Archaeal and Bacterial Type Strains, Phase II (KMG-II): from individual species to whole genera.</title>
        <authorList>
            <person name="Goeker M."/>
        </authorList>
    </citation>
    <scope>NUCLEOTIDE SEQUENCE [LARGE SCALE GENOMIC DNA]</scope>
    <source>
        <strain evidence="11 12">DSM 23382</strain>
    </source>
</reference>
<dbReference type="CDD" id="cd02135">
    <property type="entry name" value="YdjA-like"/>
    <property type="match status" value="1"/>
</dbReference>
<gene>
    <name evidence="11" type="ORF">C8N35_102349</name>
</gene>
<evidence type="ECO:0000256" key="9">
    <source>
        <dbReference type="SAM" id="MobiDB-lite"/>
    </source>
</evidence>
<proteinExistence type="inferred from homology"/>
<evidence type="ECO:0000313" key="11">
    <source>
        <dbReference type="EMBL" id="PTW61634.1"/>
    </source>
</evidence>
<evidence type="ECO:0000256" key="8">
    <source>
        <dbReference type="PIRSR" id="PIRSR000232-1"/>
    </source>
</evidence>
<evidence type="ECO:0000313" key="12">
    <source>
        <dbReference type="Proteomes" id="UP000244081"/>
    </source>
</evidence>
<evidence type="ECO:0000256" key="2">
    <source>
        <dbReference type="ARBA" id="ARBA00022630"/>
    </source>
</evidence>
<dbReference type="InterPro" id="IPR029479">
    <property type="entry name" value="Nitroreductase"/>
</dbReference>
<feature type="binding site" evidence="8">
    <location>
        <position position="38"/>
    </location>
    <ligand>
        <name>FMN</name>
        <dbReference type="ChEBI" id="CHEBI:58210"/>
        <note>ligand shared between dimeric partners</note>
    </ligand>
</feature>
<dbReference type="InterPro" id="IPR000415">
    <property type="entry name" value="Nitroreductase-like"/>
</dbReference>
<evidence type="ECO:0000256" key="7">
    <source>
        <dbReference type="PIRNR" id="PIRNR000232"/>
    </source>
</evidence>
<comment type="caution">
    <text evidence="11">The sequence shown here is derived from an EMBL/GenBank/DDBJ whole genome shotgun (WGS) entry which is preliminary data.</text>
</comment>
<dbReference type="EMBL" id="QAYG01000002">
    <property type="protein sequence ID" value="PTW61634.1"/>
    <property type="molecule type" value="Genomic_DNA"/>
</dbReference>
<dbReference type="Gene3D" id="3.40.109.10">
    <property type="entry name" value="NADH Oxidase"/>
    <property type="match status" value="1"/>
</dbReference>
<name>A0A2T5VD13_9HYPH</name>
<dbReference type="InterPro" id="IPR052530">
    <property type="entry name" value="NAD(P)H_nitroreductase"/>
</dbReference>
<dbReference type="RefSeq" id="WP_107989476.1">
    <property type="nucleotide sequence ID" value="NZ_QAYG01000002.1"/>
</dbReference>
<feature type="binding site" description="in other chain" evidence="8">
    <location>
        <begin position="136"/>
        <end position="138"/>
    </location>
    <ligand>
        <name>FMN</name>
        <dbReference type="ChEBI" id="CHEBI:58210"/>
        <note>ligand shared between dimeric partners</note>
    </ligand>
</feature>
<organism evidence="11 12">
    <name type="scientific">Breoghania corrubedonensis</name>
    <dbReference type="NCBI Taxonomy" id="665038"/>
    <lineage>
        <taxon>Bacteria</taxon>
        <taxon>Pseudomonadati</taxon>
        <taxon>Pseudomonadota</taxon>
        <taxon>Alphaproteobacteria</taxon>
        <taxon>Hyphomicrobiales</taxon>
        <taxon>Stappiaceae</taxon>
        <taxon>Breoghania</taxon>
    </lineage>
</organism>
<evidence type="ECO:0000256" key="3">
    <source>
        <dbReference type="ARBA" id="ARBA00022643"/>
    </source>
</evidence>
<comment type="cofactor">
    <cofactor evidence="8">
        <name>FMN</name>
        <dbReference type="ChEBI" id="CHEBI:58210"/>
    </cofactor>
    <text evidence="8">Binds 1 FMN per subunit.</text>
</comment>
<dbReference type="OrthoDB" id="9804207at2"/>